<dbReference type="InterPro" id="IPR046341">
    <property type="entry name" value="SET_dom_sf"/>
</dbReference>
<dbReference type="GO" id="GO:0005634">
    <property type="term" value="C:nucleus"/>
    <property type="evidence" value="ECO:0007669"/>
    <property type="project" value="TreeGrafter"/>
</dbReference>
<proteinExistence type="predicted"/>
<feature type="domain" description="SET" evidence="2">
    <location>
        <begin position="164"/>
        <end position="340"/>
    </location>
</feature>
<feature type="compositionally biased region" description="Low complexity" evidence="1">
    <location>
        <begin position="1"/>
        <end position="20"/>
    </location>
</feature>
<dbReference type="Pfam" id="PF00856">
    <property type="entry name" value="SET"/>
    <property type="match status" value="1"/>
</dbReference>
<dbReference type="AlphaFoldDB" id="A0A813LHU8"/>
<dbReference type="Gene3D" id="1.25.40.10">
    <property type="entry name" value="Tetratricopeptide repeat domain"/>
    <property type="match status" value="1"/>
</dbReference>
<name>A0A813LHU8_POLGL</name>
<accession>A0A813LHU8</accession>
<dbReference type="PANTHER" id="PTHR12197:SF251">
    <property type="entry name" value="EG:BACR7C10.4 PROTEIN"/>
    <property type="match status" value="1"/>
</dbReference>
<feature type="compositionally biased region" description="Low complexity" evidence="1">
    <location>
        <begin position="84"/>
        <end position="119"/>
    </location>
</feature>
<dbReference type="PANTHER" id="PTHR12197">
    <property type="entry name" value="HISTONE-LYSINE N-METHYLTRANSFERASE SMYD"/>
    <property type="match status" value="1"/>
</dbReference>
<organism evidence="3 4">
    <name type="scientific">Polarella glacialis</name>
    <name type="common">Dinoflagellate</name>
    <dbReference type="NCBI Taxonomy" id="89957"/>
    <lineage>
        <taxon>Eukaryota</taxon>
        <taxon>Sar</taxon>
        <taxon>Alveolata</taxon>
        <taxon>Dinophyceae</taxon>
        <taxon>Suessiales</taxon>
        <taxon>Suessiaceae</taxon>
        <taxon>Polarella</taxon>
    </lineage>
</organism>
<dbReference type="Gene3D" id="2.170.270.10">
    <property type="entry name" value="SET domain"/>
    <property type="match status" value="1"/>
</dbReference>
<dbReference type="InterPro" id="IPR001214">
    <property type="entry name" value="SET_dom"/>
</dbReference>
<gene>
    <name evidence="3" type="ORF">PGLA2088_LOCUS43010</name>
</gene>
<reference evidence="3" key="1">
    <citation type="submission" date="2021-02" db="EMBL/GenBank/DDBJ databases">
        <authorList>
            <person name="Dougan E. K."/>
            <person name="Rhodes N."/>
            <person name="Thang M."/>
            <person name="Chan C."/>
        </authorList>
    </citation>
    <scope>NUCLEOTIDE SEQUENCE</scope>
</reference>
<evidence type="ECO:0000259" key="2">
    <source>
        <dbReference type="PROSITE" id="PS50280"/>
    </source>
</evidence>
<protein>
    <recommendedName>
        <fullName evidence="2">SET domain-containing protein</fullName>
    </recommendedName>
</protein>
<dbReference type="EMBL" id="CAJNNW010034600">
    <property type="protein sequence ID" value="CAE8723254.1"/>
    <property type="molecule type" value="Genomic_DNA"/>
</dbReference>
<evidence type="ECO:0000256" key="1">
    <source>
        <dbReference type="SAM" id="MobiDB-lite"/>
    </source>
</evidence>
<dbReference type="InterPro" id="IPR050869">
    <property type="entry name" value="H3K4_H4K5_MeTrfase"/>
</dbReference>
<dbReference type="InterPro" id="IPR011990">
    <property type="entry name" value="TPR-like_helical_dom_sf"/>
</dbReference>
<evidence type="ECO:0000313" key="4">
    <source>
        <dbReference type="Proteomes" id="UP000626109"/>
    </source>
</evidence>
<feature type="compositionally biased region" description="Pro residues" evidence="1">
    <location>
        <begin position="120"/>
        <end position="145"/>
    </location>
</feature>
<dbReference type="CDD" id="cd20071">
    <property type="entry name" value="SET_SMYD"/>
    <property type="match status" value="1"/>
</dbReference>
<dbReference type="SUPFAM" id="SSF82199">
    <property type="entry name" value="SET domain"/>
    <property type="match status" value="1"/>
</dbReference>
<dbReference type="PROSITE" id="PS50280">
    <property type="entry name" value="SET"/>
    <property type="match status" value="1"/>
</dbReference>
<comment type="caution">
    <text evidence="3">The sequence shown here is derived from an EMBL/GenBank/DDBJ whole genome shotgun (WGS) entry which is preliminary data.</text>
</comment>
<feature type="compositionally biased region" description="Polar residues" evidence="1">
    <location>
        <begin position="45"/>
        <end position="55"/>
    </location>
</feature>
<sequence length="612" mass="62741">MPPTTTAMPPTTTTPVGATPENKLQPSDTKVAESASPAPGDTAPSPVSASPTGSTVFKPKAASAGPVGSTSFKPSAGARPPPGLATAATTTPTTAAPTTATTATTTTTRPPTTTTTPVGAKPPPGPVGARAPPGPAGARPPPAPAASPERSQPESPFAGGSEEQLVEVRDTPDRGKVVVALKPLAVGDLVFREVPALAIDQASTSPEVPDLQSWVDSFAALAAPARAQVLKLHCPDEAAQGGTLAALLGSGGERLGNLLRFPAGVSHEEIWRLLRIVECNTFGVNSESGGSLVELLPGLSRLNHSCLPNALRGPGSEAGTVEVRAVRPVATGEELSISYLDEEQLLSPRARRRARLSGRWQFRCGCERCVGPDLVRVFRCPAGGMCGSKGLLSPKAGADVDDTGISSLEGVTCGGCGREMPASFAEKAIAAELRLAETAPPARRTAEAAVGRLSAALEARDGPAFEKAVEVGMEALARLAGCAVSCPEVAPSHHLVAGLAKAAATLRAVLGDGLAAAGRKELAQDMWGRAAAEMQEAMAAEYSALPLPRDGRIADLIGLSGLYQRLGRTDDARGCLTDAVSGMRSVYWACAPDQRASSQEMQRGVEEFLAEM</sequence>
<feature type="region of interest" description="Disordered" evidence="1">
    <location>
        <begin position="1"/>
        <end position="164"/>
    </location>
</feature>
<evidence type="ECO:0000313" key="3">
    <source>
        <dbReference type="EMBL" id="CAE8723254.1"/>
    </source>
</evidence>
<dbReference type="Proteomes" id="UP000626109">
    <property type="component" value="Unassembled WGS sequence"/>
</dbReference>